<evidence type="ECO:0000256" key="1">
    <source>
        <dbReference type="ARBA" id="ARBA00022741"/>
    </source>
</evidence>
<keyword evidence="7" id="KW-1185">Reference proteome</keyword>
<sequence length="296" mass="32824">MNSVAEKMYGSSPVFSRALNAARMVAGTDAPVLITGEPGSGKASMAHEIHATSRRSNGEFRMIGCAGIDERQLEAELMATPSGSTLYMDEVADLSAEAQAKLLHFLESVEARHTGYPDVRVLASTGADLLALQMSGEFREDLYYRLHVVPLALPPLRERADDIVLLLKQFTTDLARRHGRKAPRYSVTARNLVKQYRWPGNVRELRNFCERMVILLPGAIVQPDDMPLEMRRDSATATNRGLFSLPEEGVDLFELEGDIIRQAICMSGGNRSKAARLLGLTRDTLLYRIQKHAIEV</sequence>
<dbReference type="RefSeq" id="WP_046861354.1">
    <property type="nucleotide sequence ID" value="NZ_CP011412.1"/>
</dbReference>
<reference evidence="6 7" key="1">
    <citation type="journal article" date="2015" name="Genome Announc.">
        <title>Complete Genome Sequence of Sedimenticola thiotaurini Strain SIP-G1, a Polyphosphate- and Polyhydroxyalkanoate-Accumulating Sulfur-Oxidizing Gammaproteobacterium Isolated from Salt Marsh Sediments.</title>
        <authorList>
            <person name="Flood B.E."/>
            <person name="Jones D.S."/>
            <person name="Bailey J.V."/>
        </authorList>
    </citation>
    <scope>NUCLEOTIDE SEQUENCE [LARGE SCALE GENOMIC DNA]</scope>
    <source>
        <strain evidence="6 7">SIP-G1</strain>
    </source>
</reference>
<dbReference type="InterPro" id="IPR002078">
    <property type="entry name" value="Sigma_54_int"/>
</dbReference>
<name>A0A0F7K445_9GAMM</name>
<dbReference type="InterPro" id="IPR002197">
    <property type="entry name" value="HTH_Fis"/>
</dbReference>
<dbReference type="Pfam" id="PF14532">
    <property type="entry name" value="Sigma54_activ_2"/>
    <property type="match status" value="1"/>
</dbReference>
<keyword evidence="1" id="KW-0547">Nucleotide-binding</keyword>
<feature type="domain" description="Sigma-54 factor interaction" evidence="5">
    <location>
        <begin position="8"/>
        <end position="214"/>
    </location>
</feature>
<dbReference type="Gene3D" id="1.10.8.60">
    <property type="match status" value="1"/>
</dbReference>
<dbReference type="CDD" id="cd00009">
    <property type="entry name" value="AAA"/>
    <property type="match status" value="1"/>
</dbReference>
<dbReference type="InterPro" id="IPR027417">
    <property type="entry name" value="P-loop_NTPase"/>
</dbReference>
<evidence type="ECO:0000259" key="5">
    <source>
        <dbReference type="PROSITE" id="PS50045"/>
    </source>
</evidence>
<dbReference type="GO" id="GO:0005524">
    <property type="term" value="F:ATP binding"/>
    <property type="evidence" value="ECO:0007669"/>
    <property type="project" value="UniProtKB-KW"/>
</dbReference>
<dbReference type="Gene3D" id="1.10.10.60">
    <property type="entry name" value="Homeodomain-like"/>
    <property type="match status" value="1"/>
</dbReference>
<dbReference type="SUPFAM" id="SSF46689">
    <property type="entry name" value="Homeodomain-like"/>
    <property type="match status" value="1"/>
</dbReference>
<proteinExistence type="predicted"/>
<dbReference type="PANTHER" id="PTHR32071">
    <property type="entry name" value="TRANSCRIPTIONAL REGULATORY PROTEIN"/>
    <property type="match status" value="1"/>
</dbReference>
<dbReference type="KEGG" id="seds:AAY24_14930"/>
<dbReference type="InterPro" id="IPR009057">
    <property type="entry name" value="Homeodomain-like_sf"/>
</dbReference>
<dbReference type="Pfam" id="PF02954">
    <property type="entry name" value="HTH_8"/>
    <property type="match status" value="1"/>
</dbReference>
<dbReference type="Proteomes" id="UP000034410">
    <property type="component" value="Chromosome"/>
</dbReference>
<keyword evidence="2" id="KW-0067">ATP-binding</keyword>
<accession>A0A0F7K445</accession>
<evidence type="ECO:0000256" key="4">
    <source>
        <dbReference type="ARBA" id="ARBA00023163"/>
    </source>
</evidence>
<evidence type="ECO:0000313" key="6">
    <source>
        <dbReference type="EMBL" id="AKH22304.1"/>
    </source>
</evidence>
<keyword evidence="4" id="KW-0804">Transcription</keyword>
<organism evidence="6 7">
    <name type="scientific">Sedimenticola thiotaurini</name>
    <dbReference type="NCBI Taxonomy" id="1543721"/>
    <lineage>
        <taxon>Bacteria</taxon>
        <taxon>Pseudomonadati</taxon>
        <taxon>Pseudomonadota</taxon>
        <taxon>Gammaproteobacteria</taxon>
        <taxon>Chromatiales</taxon>
        <taxon>Sedimenticolaceae</taxon>
        <taxon>Sedimenticola</taxon>
    </lineage>
</organism>
<dbReference type="PROSITE" id="PS50045">
    <property type="entry name" value="SIGMA54_INTERACT_4"/>
    <property type="match status" value="1"/>
</dbReference>
<dbReference type="AlphaFoldDB" id="A0A0F7K445"/>
<dbReference type="InterPro" id="IPR025944">
    <property type="entry name" value="Sigma_54_int_dom_CS"/>
</dbReference>
<dbReference type="PROSITE" id="PS00688">
    <property type="entry name" value="SIGMA54_INTERACT_3"/>
    <property type="match status" value="1"/>
</dbReference>
<evidence type="ECO:0000256" key="2">
    <source>
        <dbReference type="ARBA" id="ARBA00022840"/>
    </source>
</evidence>
<dbReference type="InterPro" id="IPR058031">
    <property type="entry name" value="AAA_lid_NorR"/>
</dbReference>
<dbReference type="SUPFAM" id="SSF52540">
    <property type="entry name" value="P-loop containing nucleoside triphosphate hydrolases"/>
    <property type="match status" value="1"/>
</dbReference>
<evidence type="ECO:0000256" key="3">
    <source>
        <dbReference type="ARBA" id="ARBA00023015"/>
    </source>
</evidence>
<dbReference type="Gene3D" id="3.40.50.300">
    <property type="entry name" value="P-loop containing nucleotide triphosphate hydrolases"/>
    <property type="match status" value="1"/>
</dbReference>
<dbReference type="GO" id="GO:0043565">
    <property type="term" value="F:sequence-specific DNA binding"/>
    <property type="evidence" value="ECO:0007669"/>
    <property type="project" value="InterPro"/>
</dbReference>
<evidence type="ECO:0000313" key="7">
    <source>
        <dbReference type="Proteomes" id="UP000034410"/>
    </source>
</evidence>
<dbReference type="EMBL" id="CP011412">
    <property type="protein sequence ID" value="AKH22304.1"/>
    <property type="molecule type" value="Genomic_DNA"/>
</dbReference>
<gene>
    <name evidence="6" type="ORF">AAY24_14930</name>
</gene>
<protein>
    <recommendedName>
        <fullName evidence="5">Sigma-54 factor interaction domain-containing protein</fullName>
    </recommendedName>
</protein>
<keyword evidence="3" id="KW-0805">Transcription regulation</keyword>
<dbReference type="OrthoDB" id="9804019at2"/>
<dbReference type="PRINTS" id="PR01590">
    <property type="entry name" value="HTHFIS"/>
</dbReference>
<dbReference type="Pfam" id="PF25601">
    <property type="entry name" value="AAA_lid_14"/>
    <property type="match status" value="1"/>
</dbReference>
<dbReference type="GO" id="GO:0006355">
    <property type="term" value="P:regulation of DNA-templated transcription"/>
    <property type="evidence" value="ECO:0007669"/>
    <property type="project" value="InterPro"/>
</dbReference>